<comment type="caution">
    <text evidence="5">The sequence shown here is derived from an EMBL/GenBank/DDBJ whole genome shotgun (WGS) entry which is preliminary data.</text>
</comment>
<dbReference type="InterPro" id="IPR036286">
    <property type="entry name" value="LexA/Signal_pep-like_sf"/>
</dbReference>
<dbReference type="PANTHER" id="PTHR43390">
    <property type="entry name" value="SIGNAL PEPTIDASE I"/>
    <property type="match status" value="1"/>
</dbReference>
<evidence type="ECO:0000256" key="3">
    <source>
        <dbReference type="RuleBase" id="RU362042"/>
    </source>
</evidence>
<dbReference type="RefSeq" id="WP_344625129.1">
    <property type="nucleotide sequence ID" value="NZ_BAAALD010000039.1"/>
</dbReference>
<dbReference type="Pfam" id="PF10502">
    <property type="entry name" value="Peptidase_S26"/>
    <property type="match status" value="1"/>
</dbReference>
<dbReference type="EC" id="3.4.21.89" evidence="3"/>
<keyword evidence="3" id="KW-0645">Protease</keyword>
<gene>
    <name evidence="5" type="ORF">GCM10009663_41240</name>
</gene>
<comment type="similarity">
    <text evidence="2 3">Belongs to the peptidase S26 family.</text>
</comment>
<reference evidence="6" key="1">
    <citation type="journal article" date="2019" name="Int. J. Syst. Evol. Microbiol.">
        <title>The Global Catalogue of Microorganisms (GCM) 10K type strain sequencing project: providing services to taxonomists for standard genome sequencing and annotation.</title>
        <authorList>
            <consortium name="The Broad Institute Genomics Platform"/>
            <consortium name="The Broad Institute Genome Sequencing Center for Infectious Disease"/>
            <person name="Wu L."/>
            <person name="Ma J."/>
        </authorList>
    </citation>
    <scope>NUCLEOTIDE SEQUENCE [LARGE SCALE GENOMIC DNA]</scope>
    <source>
        <strain evidence="6">JCM 13002</strain>
    </source>
</reference>
<evidence type="ECO:0000256" key="1">
    <source>
        <dbReference type="ARBA" id="ARBA00004401"/>
    </source>
</evidence>
<proteinExistence type="inferred from homology"/>
<dbReference type="Proteomes" id="UP001499987">
    <property type="component" value="Unassembled WGS sequence"/>
</dbReference>
<keyword evidence="3" id="KW-0378">Hydrolase</keyword>
<dbReference type="PRINTS" id="PR00727">
    <property type="entry name" value="LEADERPTASE"/>
</dbReference>
<dbReference type="CDD" id="cd06530">
    <property type="entry name" value="S26_SPase_I"/>
    <property type="match status" value="1"/>
</dbReference>
<feature type="transmembrane region" description="Helical" evidence="3">
    <location>
        <begin position="217"/>
        <end position="244"/>
    </location>
</feature>
<evidence type="ECO:0000313" key="6">
    <source>
        <dbReference type="Proteomes" id="UP001499987"/>
    </source>
</evidence>
<evidence type="ECO:0000259" key="4">
    <source>
        <dbReference type="Pfam" id="PF10502"/>
    </source>
</evidence>
<keyword evidence="3" id="KW-0812">Transmembrane</keyword>
<dbReference type="NCBIfam" id="TIGR02227">
    <property type="entry name" value="sigpep_I_bact"/>
    <property type="match status" value="1"/>
</dbReference>
<keyword evidence="3" id="KW-0472">Membrane</keyword>
<dbReference type="Gene3D" id="2.10.109.10">
    <property type="entry name" value="Umud Fragment, subunit A"/>
    <property type="match status" value="1"/>
</dbReference>
<feature type="transmembrane region" description="Helical" evidence="3">
    <location>
        <begin position="21"/>
        <end position="46"/>
    </location>
</feature>
<organism evidence="5 6">
    <name type="scientific">Kitasatospora arboriphila</name>
    <dbReference type="NCBI Taxonomy" id="258052"/>
    <lineage>
        <taxon>Bacteria</taxon>
        <taxon>Bacillati</taxon>
        <taxon>Actinomycetota</taxon>
        <taxon>Actinomycetes</taxon>
        <taxon>Kitasatosporales</taxon>
        <taxon>Streptomycetaceae</taxon>
        <taxon>Kitasatospora</taxon>
    </lineage>
</organism>
<accession>A0ABP4E7X4</accession>
<evidence type="ECO:0000313" key="5">
    <source>
        <dbReference type="EMBL" id="GAA1093335.1"/>
    </source>
</evidence>
<name>A0ABP4E7X4_9ACTN</name>
<dbReference type="SUPFAM" id="SSF51306">
    <property type="entry name" value="LexA/Signal peptidase"/>
    <property type="match status" value="1"/>
</dbReference>
<keyword evidence="3" id="KW-1133">Transmembrane helix</keyword>
<comment type="caution">
    <text evidence="3">Lacks conserved residue(s) required for the propagation of feature annotation.</text>
</comment>
<sequence length="250" mass="25995">MSSVTERPATAATPRRPRRSIASLLQGVAIAVGFAMLVGGFAYLALQYRPYRIPTTSMTPTLKNGDTVLAHRADGASVGRGDIVVFSEPLWGGATMVKRVVAVGGDTVACCGSDGRLTVNGTAVDEPYTDQHLGPGEGYRITVPEGRIFLLGDSRSNSLDSRSHLDLASGTVAATDVVARVEGIVWPSDRTAAVPRTTAFDDVKGRPASAHGLLVPAAYAAVGGGALVLAAGAAGWAVSIVRWVGRRTRR</sequence>
<comment type="catalytic activity">
    <reaction evidence="3">
        <text>Cleavage of hydrophobic, N-terminal signal or leader sequences from secreted and periplasmic proteins.</text>
        <dbReference type="EC" id="3.4.21.89"/>
    </reaction>
</comment>
<keyword evidence="6" id="KW-1185">Reference proteome</keyword>
<protein>
    <recommendedName>
        <fullName evidence="3">Signal peptidase I</fullName>
        <ecNumber evidence="3">3.4.21.89</ecNumber>
    </recommendedName>
</protein>
<comment type="subcellular location">
    <subcellularLocation>
        <location evidence="1">Cell membrane</location>
        <topology evidence="1">Single-pass type II membrane protein</topology>
    </subcellularLocation>
    <subcellularLocation>
        <location evidence="3">Membrane</location>
        <topology evidence="3">Single-pass type II membrane protein</topology>
    </subcellularLocation>
</comment>
<dbReference type="EMBL" id="BAAALD010000039">
    <property type="protein sequence ID" value="GAA1093335.1"/>
    <property type="molecule type" value="Genomic_DNA"/>
</dbReference>
<feature type="domain" description="Peptidase S26" evidence="4">
    <location>
        <begin position="31"/>
        <end position="186"/>
    </location>
</feature>
<evidence type="ECO:0000256" key="2">
    <source>
        <dbReference type="ARBA" id="ARBA00009370"/>
    </source>
</evidence>
<dbReference type="PANTHER" id="PTHR43390:SF1">
    <property type="entry name" value="CHLOROPLAST PROCESSING PEPTIDASE"/>
    <property type="match status" value="1"/>
</dbReference>
<dbReference type="InterPro" id="IPR019533">
    <property type="entry name" value="Peptidase_S26"/>
</dbReference>
<dbReference type="InterPro" id="IPR000223">
    <property type="entry name" value="Pept_S26A_signal_pept_1"/>
</dbReference>